<dbReference type="SMART" id="SM00530">
    <property type="entry name" value="HTH_XRE"/>
    <property type="match status" value="1"/>
</dbReference>
<evidence type="ECO:0000256" key="2">
    <source>
        <dbReference type="SAM" id="MobiDB-lite"/>
    </source>
</evidence>
<dbReference type="GO" id="GO:0003677">
    <property type="term" value="F:DNA binding"/>
    <property type="evidence" value="ECO:0007669"/>
    <property type="project" value="UniProtKB-KW"/>
</dbReference>
<gene>
    <name evidence="4" type="ORF">SAMN04489735_10759</name>
</gene>
<protein>
    <submittedName>
        <fullName evidence="4">Transcriptional regulator, contains XRE-family HTH domain</fullName>
    </submittedName>
</protein>
<organism evidence="4 5">
    <name type="scientific">Aneurinibacillus thermoaerophilus</name>
    <dbReference type="NCBI Taxonomy" id="143495"/>
    <lineage>
        <taxon>Bacteria</taxon>
        <taxon>Bacillati</taxon>
        <taxon>Bacillota</taxon>
        <taxon>Bacilli</taxon>
        <taxon>Bacillales</taxon>
        <taxon>Paenibacillaceae</taxon>
        <taxon>Aneurinibacillus group</taxon>
        <taxon>Aneurinibacillus</taxon>
    </lineage>
</organism>
<dbReference type="InterPro" id="IPR010982">
    <property type="entry name" value="Lambda_DNA-bd_dom_sf"/>
</dbReference>
<dbReference type="OrthoDB" id="2365258at2"/>
<proteinExistence type="predicted"/>
<feature type="region of interest" description="Disordered" evidence="2">
    <location>
        <begin position="1"/>
        <end position="21"/>
    </location>
</feature>
<dbReference type="EMBL" id="FNDE01000075">
    <property type="protein sequence ID" value="SDH83750.1"/>
    <property type="molecule type" value="Genomic_DNA"/>
</dbReference>
<dbReference type="PROSITE" id="PS50943">
    <property type="entry name" value="HTH_CROC1"/>
    <property type="match status" value="1"/>
</dbReference>
<dbReference type="PANTHER" id="PTHR46558">
    <property type="entry name" value="TRACRIPTIONAL REGULATORY PROTEIN-RELATED-RELATED"/>
    <property type="match status" value="1"/>
</dbReference>
<name>A0A1G8FNM1_ANETH</name>
<dbReference type="CDD" id="cd00093">
    <property type="entry name" value="HTH_XRE"/>
    <property type="match status" value="1"/>
</dbReference>
<keyword evidence="1" id="KW-0238">DNA-binding</keyword>
<dbReference type="Proteomes" id="UP000198956">
    <property type="component" value="Unassembled WGS sequence"/>
</dbReference>
<dbReference type="Gene3D" id="1.10.260.40">
    <property type="entry name" value="lambda repressor-like DNA-binding domains"/>
    <property type="match status" value="1"/>
</dbReference>
<sequence>MLTLGQRIKQRRKERKMTQAQVAKELGIDNTTVSKWESDTYQPDAENLKKLANLLLTTTDYLTGRTNDPSPKESDKKMNLFFYDGLEGYEDLSPEEQEAFREHMYEEARQAIELVKKLKKKK</sequence>
<evidence type="ECO:0000256" key="1">
    <source>
        <dbReference type="ARBA" id="ARBA00023125"/>
    </source>
</evidence>
<evidence type="ECO:0000259" key="3">
    <source>
        <dbReference type="PROSITE" id="PS50943"/>
    </source>
</evidence>
<accession>A0A1G8FNM1</accession>
<dbReference type="PANTHER" id="PTHR46558:SF11">
    <property type="entry name" value="HTH-TYPE TRANSCRIPTIONAL REGULATOR XRE"/>
    <property type="match status" value="1"/>
</dbReference>
<evidence type="ECO:0000313" key="5">
    <source>
        <dbReference type="Proteomes" id="UP000198956"/>
    </source>
</evidence>
<reference evidence="4 5" key="1">
    <citation type="submission" date="2016-10" db="EMBL/GenBank/DDBJ databases">
        <authorList>
            <person name="de Groot N.N."/>
        </authorList>
    </citation>
    <scope>NUCLEOTIDE SEQUENCE [LARGE SCALE GENOMIC DNA]</scope>
    <source>
        <strain evidence="4 5">L 420-91</strain>
    </source>
</reference>
<dbReference type="AlphaFoldDB" id="A0A1G8FNM1"/>
<evidence type="ECO:0000313" key="4">
    <source>
        <dbReference type="EMBL" id="SDH83750.1"/>
    </source>
</evidence>
<dbReference type="InterPro" id="IPR001387">
    <property type="entry name" value="Cro/C1-type_HTH"/>
</dbReference>
<dbReference type="SUPFAM" id="SSF47413">
    <property type="entry name" value="lambda repressor-like DNA-binding domains"/>
    <property type="match status" value="1"/>
</dbReference>
<feature type="domain" description="HTH cro/C1-type" evidence="3">
    <location>
        <begin position="8"/>
        <end position="62"/>
    </location>
</feature>
<dbReference type="RefSeq" id="WP_091261569.1">
    <property type="nucleotide sequence ID" value="NZ_FNDE01000075.1"/>
</dbReference>
<dbReference type="Pfam" id="PF01381">
    <property type="entry name" value="HTH_3"/>
    <property type="match status" value="1"/>
</dbReference>